<keyword evidence="4" id="KW-1185">Reference proteome</keyword>
<dbReference type="InterPro" id="IPR012349">
    <property type="entry name" value="Split_barrel_FMN-bd"/>
</dbReference>
<dbReference type="SUPFAM" id="SSF50475">
    <property type="entry name" value="FMN-binding split barrel"/>
    <property type="match status" value="1"/>
</dbReference>
<evidence type="ECO:0000313" key="4">
    <source>
        <dbReference type="Proteomes" id="UP001595528"/>
    </source>
</evidence>
<dbReference type="SMART" id="SM00903">
    <property type="entry name" value="Flavin_Reduct"/>
    <property type="match status" value="1"/>
</dbReference>
<dbReference type="EC" id="1.-.-.-" evidence="3"/>
<evidence type="ECO:0000256" key="1">
    <source>
        <dbReference type="ARBA" id="ARBA00023002"/>
    </source>
</evidence>
<dbReference type="RefSeq" id="WP_379897908.1">
    <property type="nucleotide sequence ID" value="NZ_JBHRTR010000007.1"/>
</dbReference>
<gene>
    <name evidence="3" type="ORF">ACFOGJ_02675</name>
</gene>
<evidence type="ECO:0000259" key="2">
    <source>
        <dbReference type="SMART" id="SM00903"/>
    </source>
</evidence>
<comment type="caution">
    <text evidence="3">The sequence shown here is derived from an EMBL/GenBank/DDBJ whole genome shotgun (WGS) entry which is preliminary data.</text>
</comment>
<dbReference type="Pfam" id="PF01613">
    <property type="entry name" value="Flavin_Reduct"/>
    <property type="match status" value="1"/>
</dbReference>
<accession>A0ABV7KUZ7</accession>
<dbReference type="Gene3D" id="2.30.110.10">
    <property type="entry name" value="Electron Transport, Fmn-binding Protein, Chain A"/>
    <property type="match status" value="1"/>
</dbReference>
<dbReference type="Proteomes" id="UP001595528">
    <property type="component" value="Unassembled WGS sequence"/>
</dbReference>
<reference evidence="4" key="1">
    <citation type="journal article" date="2019" name="Int. J. Syst. Evol. Microbiol.">
        <title>The Global Catalogue of Microorganisms (GCM) 10K type strain sequencing project: providing services to taxonomists for standard genome sequencing and annotation.</title>
        <authorList>
            <consortium name="The Broad Institute Genomics Platform"/>
            <consortium name="The Broad Institute Genome Sequencing Center for Infectious Disease"/>
            <person name="Wu L."/>
            <person name="Ma J."/>
        </authorList>
    </citation>
    <scope>NUCLEOTIDE SEQUENCE [LARGE SCALE GENOMIC DNA]</scope>
    <source>
        <strain evidence="4">KCTC 42964</strain>
    </source>
</reference>
<proteinExistence type="predicted"/>
<keyword evidence="1 3" id="KW-0560">Oxidoreductase</keyword>
<dbReference type="EMBL" id="JBHRTR010000007">
    <property type="protein sequence ID" value="MFC3226114.1"/>
    <property type="molecule type" value="Genomic_DNA"/>
</dbReference>
<feature type="domain" description="Flavin reductase like" evidence="2">
    <location>
        <begin position="7"/>
        <end position="147"/>
    </location>
</feature>
<protein>
    <submittedName>
        <fullName evidence="3">Flavin reductase family protein</fullName>
        <ecNumber evidence="3">1.-.-.-</ecNumber>
    </submittedName>
</protein>
<dbReference type="GO" id="GO:0016491">
    <property type="term" value="F:oxidoreductase activity"/>
    <property type="evidence" value="ECO:0007669"/>
    <property type="project" value="UniProtKB-KW"/>
</dbReference>
<organism evidence="3 4">
    <name type="scientific">Marinibaculum pumilum</name>
    <dbReference type="NCBI Taxonomy" id="1766165"/>
    <lineage>
        <taxon>Bacteria</taxon>
        <taxon>Pseudomonadati</taxon>
        <taxon>Pseudomonadota</taxon>
        <taxon>Alphaproteobacteria</taxon>
        <taxon>Rhodospirillales</taxon>
        <taxon>Rhodospirillaceae</taxon>
        <taxon>Marinibaculum</taxon>
    </lineage>
</organism>
<evidence type="ECO:0000313" key="3">
    <source>
        <dbReference type="EMBL" id="MFC3226114.1"/>
    </source>
</evidence>
<name>A0ABV7KUZ7_9PROT</name>
<dbReference type="PANTHER" id="PTHR30466">
    <property type="entry name" value="FLAVIN REDUCTASE"/>
    <property type="match status" value="1"/>
</dbReference>
<dbReference type="PANTHER" id="PTHR30466:SF1">
    <property type="entry name" value="FMN REDUCTASE (NADH) RUTF"/>
    <property type="match status" value="1"/>
</dbReference>
<sequence>MAFRAAASRFVTGVTVVTVPDGGGGLNGMTANSFVTVSLSPPTVLVSVMPGRMHRAIAAGGRYGVNVLPQGAQGLSTHFAGRPVARLAPDYDLVAGLPRLAGCTAFFACELVRQVDVGDHSLFIAEVSHCEHSDAPPLVFYSSRYHDPPGSAHAAEG</sequence>
<dbReference type="InterPro" id="IPR002563">
    <property type="entry name" value="Flavin_Rdtase-like_dom"/>
</dbReference>
<dbReference type="InterPro" id="IPR050268">
    <property type="entry name" value="NADH-dep_flavin_reductase"/>
</dbReference>